<dbReference type="EMBL" id="DXEQ01000010">
    <property type="protein sequence ID" value="HIX71463.1"/>
    <property type="molecule type" value="Genomic_DNA"/>
</dbReference>
<feature type="transmembrane region" description="Helical" evidence="2">
    <location>
        <begin position="135"/>
        <end position="154"/>
    </location>
</feature>
<evidence type="ECO:0000256" key="1">
    <source>
        <dbReference type="SAM" id="MobiDB-lite"/>
    </source>
</evidence>
<feature type="compositionally biased region" description="Basic and acidic residues" evidence="1">
    <location>
        <begin position="1"/>
        <end position="19"/>
    </location>
</feature>
<reference evidence="3" key="1">
    <citation type="journal article" date="2021" name="PeerJ">
        <title>Extensive microbial diversity within the chicken gut microbiome revealed by metagenomics and culture.</title>
        <authorList>
            <person name="Gilroy R."/>
            <person name="Ravi A."/>
            <person name="Getino M."/>
            <person name="Pursley I."/>
            <person name="Horton D.L."/>
            <person name="Alikhan N.F."/>
            <person name="Baker D."/>
            <person name="Gharbi K."/>
            <person name="Hall N."/>
            <person name="Watson M."/>
            <person name="Adriaenssens E.M."/>
            <person name="Foster-Nyarko E."/>
            <person name="Jarju S."/>
            <person name="Secka A."/>
            <person name="Antonio M."/>
            <person name="Oren A."/>
            <person name="Chaudhuri R.R."/>
            <person name="La Ragione R."/>
            <person name="Hildebrand F."/>
            <person name="Pallen M.J."/>
        </authorList>
    </citation>
    <scope>NUCLEOTIDE SEQUENCE</scope>
    <source>
        <strain evidence="3">ChiSxjej3B15-1167</strain>
    </source>
</reference>
<gene>
    <name evidence="3" type="ORF">H9849_00430</name>
</gene>
<feature type="transmembrane region" description="Helical" evidence="2">
    <location>
        <begin position="112"/>
        <end position="129"/>
    </location>
</feature>
<evidence type="ECO:0008006" key="5">
    <source>
        <dbReference type="Google" id="ProtNLM"/>
    </source>
</evidence>
<evidence type="ECO:0000256" key="2">
    <source>
        <dbReference type="SAM" id="Phobius"/>
    </source>
</evidence>
<evidence type="ECO:0000313" key="4">
    <source>
        <dbReference type="Proteomes" id="UP000886805"/>
    </source>
</evidence>
<dbReference type="AlphaFoldDB" id="A0A9D1X292"/>
<keyword evidence="2" id="KW-1133">Transmembrane helix</keyword>
<comment type="caution">
    <text evidence="3">The sequence shown here is derived from an EMBL/GenBank/DDBJ whole genome shotgun (WGS) entry which is preliminary data.</text>
</comment>
<dbReference type="Proteomes" id="UP000886805">
    <property type="component" value="Unassembled WGS sequence"/>
</dbReference>
<accession>A0A9D1X292</accession>
<reference evidence="3" key="2">
    <citation type="submission" date="2021-04" db="EMBL/GenBank/DDBJ databases">
        <authorList>
            <person name="Gilroy R."/>
        </authorList>
    </citation>
    <scope>NUCLEOTIDE SEQUENCE</scope>
    <source>
        <strain evidence="3">ChiSxjej3B15-1167</strain>
    </source>
</reference>
<organism evidence="3 4">
    <name type="scientific">Candidatus Anaerobutyricum stercoripullorum</name>
    <dbReference type="NCBI Taxonomy" id="2838456"/>
    <lineage>
        <taxon>Bacteria</taxon>
        <taxon>Bacillati</taxon>
        <taxon>Bacillota</taxon>
        <taxon>Clostridia</taxon>
        <taxon>Lachnospirales</taxon>
        <taxon>Lachnospiraceae</taxon>
        <taxon>Anaerobutyricum</taxon>
    </lineage>
</organism>
<proteinExistence type="predicted"/>
<evidence type="ECO:0000313" key="3">
    <source>
        <dbReference type="EMBL" id="HIX71463.1"/>
    </source>
</evidence>
<sequence length="240" mass="26593">MESFEKISKMNLADLDRPGGLENADQADEEELTAGQEAASSDGSQEETGAAERLTVADVEGTDRAGTAGTEEVDGEVQHMRQPEGKHYYIDARITEKELLAFLFGHNYRQPLMLIAIAIAVIWPVTIIVRGGENMYLAIALAAIVLLALPLSNWTRGKKAARTNPSYQQTFHYMLDEWGMHLELGDKCIDLEWNKICKCMFLKSATALYTGKSNAFLIPTAAMGSQTEEINTFIKEMRAK</sequence>
<feature type="region of interest" description="Disordered" evidence="1">
    <location>
        <begin position="1"/>
        <end position="55"/>
    </location>
</feature>
<keyword evidence="2" id="KW-0472">Membrane</keyword>
<feature type="compositionally biased region" description="Polar residues" evidence="1">
    <location>
        <begin position="38"/>
        <end position="47"/>
    </location>
</feature>
<name>A0A9D1X292_9FIRM</name>
<protein>
    <recommendedName>
        <fullName evidence="5">YcxB-like protein domain-containing protein</fullName>
    </recommendedName>
</protein>
<keyword evidence="2" id="KW-0812">Transmembrane</keyword>